<evidence type="ECO:0000259" key="1">
    <source>
        <dbReference type="Pfam" id="PF13628"/>
    </source>
</evidence>
<dbReference type="PANTHER" id="PTHR38593:SF1">
    <property type="entry name" value="BLR2558 PROTEIN"/>
    <property type="match status" value="1"/>
</dbReference>
<organism evidence="2 3">
    <name type="scientific">Spirosoma pollinicola</name>
    <dbReference type="NCBI Taxonomy" id="2057025"/>
    <lineage>
        <taxon>Bacteria</taxon>
        <taxon>Pseudomonadati</taxon>
        <taxon>Bacteroidota</taxon>
        <taxon>Cytophagia</taxon>
        <taxon>Cytophagales</taxon>
        <taxon>Cytophagaceae</taxon>
        <taxon>Spirosoma</taxon>
    </lineage>
</organism>
<dbReference type="OrthoDB" id="118677at2"/>
<dbReference type="Gene3D" id="1.20.1260.10">
    <property type="match status" value="1"/>
</dbReference>
<dbReference type="PANTHER" id="PTHR38593">
    <property type="entry name" value="BLR2558 PROTEIN"/>
    <property type="match status" value="1"/>
</dbReference>
<dbReference type="InterPro" id="IPR012347">
    <property type="entry name" value="Ferritin-like"/>
</dbReference>
<evidence type="ECO:0000313" key="2">
    <source>
        <dbReference type="EMBL" id="AUD06613.1"/>
    </source>
</evidence>
<dbReference type="EMBL" id="CP025096">
    <property type="protein sequence ID" value="AUD06613.1"/>
    <property type="molecule type" value="Genomic_DNA"/>
</dbReference>
<proteinExistence type="predicted"/>
<dbReference type="Proteomes" id="UP000232883">
    <property type="component" value="Chromosome"/>
</dbReference>
<dbReference type="AlphaFoldDB" id="A0A2K8Z9Q7"/>
<dbReference type="Pfam" id="PF13628">
    <property type="entry name" value="DUF4142"/>
    <property type="match status" value="1"/>
</dbReference>
<dbReference type="KEGG" id="spir:CWM47_35060"/>
<protein>
    <recommendedName>
        <fullName evidence="1">DUF4142 domain-containing protein</fullName>
    </recommendedName>
</protein>
<reference evidence="2 3" key="1">
    <citation type="submission" date="2017-11" db="EMBL/GenBank/DDBJ databases">
        <title>Taxonomic description and genome sequences of Spirosoma HA7 sp. nov., isolated from pollen microhabitat of Corylus avellana.</title>
        <authorList>
            <person name="Ambika Manirajan B."/>
            <person name="Suarez C."/>
            <person name="Ratering S."/>
            <person name="Geissler-Plaum R."/>
            <person name="Cardinale M."/>
            <person name="Sylvia S."/>
        </authorList>
    </citation>
    <scope>NUCLEOTIDE SEQUENCE [LARGE SCALE GENOMIC DNA]</scope>
    <source>
        <strain evidence="2 3">HA7</strain>
    </source>
</reference>
<accession>A0A2K8Z9Q7</accession>
<gene>
    <name evidence="2" type="ORF">CWM47_35060</name>
</gene>
<sequence length="211" mass="21867">MDTTLKHSLITLTILAGLSRVPAASAQQARMAGGSSTMVGKESKAEFDAQNQKGAAAVGAVKATPAKLSAADQKLLMEVAKGGLMQLEVSKVAAQKATNPAVRQLAQAEVTEQTGLSAKLKEMATAKGITLPATPDAKTKALVTELQAISGKAFDKMYVLESGVKGHEKLDKVMTTVEASSADASLKGVGKAAHPLVKTHLKVAYQIMDTL</sequence>
<feature type="domain" description="DUF4142" evidence="1">
    <location>
        <begin position="71"/>
        <end position="206"/>
    </location>
</feature>
<evidence type="ECO:0000313" key="3">
    <source>
        <dbReference type="Proteomes" id="UP000232883"/>
    </source>
</evidence>
<name>A0A2K8Z9Q7_9BACT</name>
<dbReference type="InterPro" id="IPR025419">
    <property type="entry name" value="DUF4142"/>
</dbReference>
<keyword evidence="3" id="KW-1185">Reference proteome</keyword>
<dbReference type="RefSeq" id="WP_100993152.1">
    <property type="nucleotide sequence ID" value="NZ_CP025096.1"/>
</dbReference>